<dbReference type="AlphaFoldDB" id="A0A1V6P0Q1"/>
<organism evidence="1 2">
    <name type="scientific">Penicillium antarcticum</name>
    <dbReference type="NCBI Taxonomy" id="416450"/>
    <lineage>
        <taxon>Eukaryota</taxon>
        <taxon>Fungi</taxon>
        <taxon>Dikarya</taxon>
        <taxon>Ascomycota</taxon>
        <taxon>Pezizomycotina</taxon>
        <taxon>Eurotiomycetes</taxon>
        <taxon>Eurotiomycetidae</taxon>
        <taxon>Eurotiales</taxon>
        <taxon>Aspergillaceae</taxon>
        <taxon>Penicillium</taxon>
    </lineage>
</organism>
<gene>
    <name evidence="1" type="ORF">PENANT_c255G10512</name>
</gene>
<evidence type="ECO:0008006" key="3">
    <source>
        <dbReference type="Google" id="ProtNLM"/>
    </source>
</evidence>
<evidence type="ECO:0000313" key="1">
    <source>
        <dbReference type="EMBL" id="OQD70544.1"/>
    </source>
</evidence>
<dbReference type="EMBL" id="MDYN01000255">
    <property type="protein sequence ID" value="OQD70544.1"/>
    <property type="molecule type" value="Genomic_DNA"/>
</dbReference>
<reference evidence="2" key="1">
    <citation type="journal article" date="2017" name="Nat. Microbiol.">
        <title>Global analysis of biosynthetic gene clusters reveals vast potential of secondary metabolite production in Penicillium species.</title>
        <authorList>
            <person name="Nielsen J.C."/>
            <person name="Grijseels S."/>
            <person name="Prigent S."/>
            <person name="Ji B."/>
            <person name="Dainat J."/>
            <person name="Nielsen K.F."/>
            <person name="Frisvad J.C."/>
            <person name="Workman M."/>
            <person name="Nielsen J."/>
        </authorList>
    </citation>
    <scope>NUCLEOTIDE SEQUENCE [LARGE SCALE GENOMIC DNA]</scope>
    <source>
        <strain evidence="2">IBT 31811</strain>
    </source>
</reference>
<accession>A0A1V6P0Q1</accession>
<sequence>MPTIKPELFDRYVARALAGENPLPDYDTDDNGNIIMHIGEVFCRVPDCSSQTKQFSHTGNLRVHMKAHKDLTLPERAKGAPSVEDKNTSIMWYKSLFAAAKKLPVPFTKANTIGIKEIKDFLRTKHITQFPCDACEEANAKCCATPFVCEYLERYYDVEESFDRPETPEATS</sequence>
<proteinExistence type="predicted"/>
<protein>
    <recommendedName>
        <fullName evidence="3">C2H2-type domain-containing protein</fullName>
    </recommendedName>
</protein>
<comment type="caution">
    <text evidence="1">The sequence shown here is derived from an EMBL/GenBank/DDBJ whole genome shotgun (WGS) entry which is preliminary data.</text>
</comment>
<evidence type="ECO:0000313" key="2">
    <source>
        <dbReference type="Proteomes" id="UP000191672"/>
    </source>
</evidence>
<keyword evidence="2" id="KW-1185">Reference proteome</keyword>
<dbReference type="Proteomes" id="UP000191672">
    <property type="component" value="Unassembled WGS sequence"/>
</dbReference>
<name>A0A1V6P0Q1_9EURO</name>